<keyword evidence="4" id="KW-1185">Reference proteome</keyword>
<evidence type="ECO:0000256" key="2">
    <source>
        <dbReference type="SAM" id="SignalP"/>
    </source>
</evidence>
<feature type="chain" id="PRO_5041921898" evidence="2">
    <location>
        <begin position="19"/>
        <end position="214"/>
    </location>
</feature>
<reference evidence="3" key="1">
    <citation type="submission" date="2022-01" db="EMBL/GenBank/DDBJ databases">
        <title>Genome Sequence Resource for Two Populations of Ditylenchus destructor, the Migratory Endoparasitic Phytonematode.</title>
        <authorList>
            <person name="Zhang H."/>
            <person name="Lin R."/>
            <person name="Xie B."/>
        </authorList>
    </citation>
    <scope>NUCLEOTIDE SEQUENCE</scope>
    <source>
        <strain evidence="3">BazhouSP</strain>
    </source>
</reference>
<keyword evidence="2" id="KW-0732">Signal</keyword>
<feature type="compositionally biased region" description="Low complexity" evidence="1">
    <location>
        <begin position="53"/>
        <end position="74"/>
    </location>
</feature>
<comment type="caution">
    <text evidence="3">The sequence shown here is derived from an EMBL/GenBank/DDBJ whole genome shotgun (WGS) entry which is preliminary data.</text>
</comment>
<feature type="region of interest" description="Disordered" evidence="1">
    <location>
        <begin position="40"/>
        <end position="214"/>
    </location>
</feature>
<organism evidence="3 4">
    <name type="scientific">Ditylenchus destructor</name>
    <dbReference type="NCBI Taxonomy" id="166010"/>
    <lineage>
        <taxon>Eukaryota</taxon>
        <taxon>Metazoa</taxon>
        <taxon>Ecdysozoa</taxon>
        <taxon>Nematoda</taxon>
        <taxon>Chromadorea</taxon>
        <taxon>Rhabditida</taxon>
        <taxon>Tylenchina</taxon>
        <taxon>Tylenchomorpha</taxon>
        <taxon>Sphaerularioidea</taxon>
        <taxon>Anguinidae</taxon>
        <taxon>Anguininae</taxon>
        <taxon>Ditylenchus</taxon>
    </lineage>
</organism>
<feature type="compositionally biased region" description="Low complexity" evidence="1">
    <location>
        <begin position="84"/>
        <end position="95"/>
    </location>
</feature>
<gene>
    <name evidence="3" type="ORF">DdX_05399</name>
</gene>
<dbReference type="AlphaFoldDB" id="A0AAD4NC53"/>
<evidence type="ECO:0000313" key="3">
    <source>
        <dbReference type="EMBL" id="KAI1720030.1"/>
    </source>
</evidence>
<protein>
    <submittedName>
        <fullName evidence="3">Uncharacterized protein</fullName>
    </submittedName>
</protein>
<feature type="compositionally biased region" description="Polar residues" evidence="1">
    <location>
        <begin position="111"/>
        <end position="137"/>
    </location>
</feature>
<sequence>MYLTTLLVFVAFLGLTHAQGYGRQTFYGAGGGGDSGFPSYGNNGGYSSGQFHPRNNFPRFQNNPQFGNPNTGFAGQSGAGDGSGSSNPGWNSGSSQFGGGQTSFSGQNTGVNRNFGGSSTEVEAAGTQSGQVSQGGASRSDAPAAAPTDIDTTGARTFNRDSQQSGAAVQPEPEAPAADTPQTGQQSGVLLPGTTTVDPNSDKLIPEPPVLGRK</sequence>
<name>A0AAD4NC53_9BILA</name>
<proteinExistence type="predicted"/>
<accession>A0AAD4NC53</accession>
<feature type="compositionally biased region" description="Polar residues" evidence="1">
    <location>
        <begin position="180"/>
        <end position="199"/>
    </location>
</feature>
<feature type="signal peptide" evidence="2">
    <location>
        <begin position="1"/>
        <end position="18"/>
    </location>
</feature>
<evidence type="ECO:0000313" key="4">
    <source>
        <dbReference type="Proteomes" id="UP001201812"/>
    </source>
</evidence>
<dbReference type="Proteomes" id="UP001201812">
    <property type="component" value="Unassembled WGS sequence"/>
</dbReference>
<evidence type="ECO:0000256" key="1">
    <source>
        <dbReference type="SAM" id="MobiDB-lite"/>
    </source>
</evidence>
<feature type="compositionally biased region" description="Low complexity" evidence="1">
    <location>
        <begin position="141"/>
        <end position="155"/>
    </location>
</feature>
<dbReference type="EMBL" id="JAKKPZ010000006">
    <property type="protein sequence ID" value="KAI1720030.1"/>
    <property type="molecule type" value="Genomic_DNA"/>
</dbReference>